<dbReference type="Gene3D" id="3.40.50.620">
    <property type="entry name" value="HUPs"/>
    <property type="match status" value="1"/>
</dbReference>
<dbReference type="Proteomes" id="UP000184164">
    <property type="component" value="Unassembled WGS sequence"/>
</dbReference>
<sequence length="441" mass="51506">MQTRFIDYVNKKQLFEPHQKVLLAVSGGIDSMVLLHLFEKSGFQYGVVHCNFQLRGEDSDKDEDFVKQHVCSHGVPFFNTRFETEEYAGLNGISIEMAARELRYNYFEQIRANNNYDFIATAHHQDDLLETFFLNLSRKTGIRGLTGIKEKSGCLIRPLLFANRKEIDDFARTSFIEYREDRTNSEVVYQRNFIRHRILPLFQSLNPAFSNNLSETISNLRETEEVYTFFIEEEKKKAVSVKGTETSVKIERLLSSPFPRVLLFEILTGYGFNPKVISQVFQSLNNFSGKQFLSKTHRLVKDREQLFITQLPENGKQVFYVEEDETRLFEPLNLVVEKMPAENFQLEKSPDVACLDLDKLEFPLLIRKWQHGDYFQPLGMTGFKKLSDFFIDEKIPVHEKENTWLLCSGQKIVWVVGHRIDNRFKVTSATRQMAKIRLNKS</sequence>
<dbReference type="SUPFAM" id="SSF52402">
    <property type="entry name" value="Adenine nucleotide alpha hydrolases-like"/>
    <property type="match status" value="1"/>
</dbReference>
<organism evidence="10 11">
    <name type="scientific">Mariniphaga anaerophila</name>
    <dbReference type="NCBI Taxonomy" id="1484053"/>
    <lineage>
        <taxon>Bacteria</taxon>
        <taxon>Pseudomonadati</taxon>
        <taxon>Bacteroidota</taxon>
        <taxon>Bacteroidia</taxon>
        <taxon>Marinilabiliales</taxon>
        <taxon>Prolixibacteraceae</taxon>
        <taxon>Mariniphaga</taxon>
    </lineage>
</organism>
<comment type="similarity">
    <text evidence="8">Belongs to the tRNA(Ile)-lysidine synthase family.</text>
</comment>
<keyword evidence="11" id="KW-1185">Reference proteome</keyword>
<evidence type="ECO:0000313" key="11">
    <source>
        <dbReference type="Proteomes" id="UP000184164"/>
    </source>
</evidence>
<name>A0A1M4WSM3_9BACT</name>
<evidence type="ECO:0000256" key="4">
    <source>
        <dbReference type="ARBA" id="ARBA00022694"/>
    </source>
</evidence>
<evidence type="ECO:0000256" key="3">
    <source>
        <dbReference type="ARBA" id="ARBA00022598"/>
    </source>
</evidence>
<dbReference type="Pfam" id="PF01171">
    <property type="entry name" value="ATP_bind_3"/>
    <property type="match status" value="1"/>
</dbReference>
<comment type="function">
    <text evidence="8">Ligates lysine onto the cytidine present at position 34 of the AUA codon-specific tRNA(Ile) that contains the anticodon CAU, in an ATP-dependent manner. Cytidine is converted to lysidine, thus changing the amino acid specificity of the tRNA from methionine to isoleucine.</text>
</comment>
<dbReference type="RefSeq" id="WP_072999779.1">
    <property type="nucleotide sequence ID" value="NZ_FQUM01000002.1"/>
</dbReference>
<dbReference type="NCBIfam" id="TIGR02432">
    <property type="entry name" value="lysidine_TilS_N"/>
    <property type="match status" value="1"/>
</dbReference>
<feature type="domain" description="Lysidine-tRNA(Ile) synthetase C-terminal" evidence="9">
    <location>
        <begin position="364"/>
        <end position="438"/>
    </location>
</feature>
<dbReference type="InterPro" id="IPR014729">
    <property type="entry name" value="Rossmann-like_a/b/a_fold"/>
</dbReference>
<reference evidence="10 11" key="1">
    <citation type="submission" date="2016-11" db="EMBL/GenBank/DDBJ databases">
        <authorList>
            <person name="Jaros S."/>
            <person name="Januszkiewicz K."/>
            <person name="Wedrychowicz H."/>
        </authorList>
    </citation>
    <scope>NUCLEOTIDE SEQUENCE [LARGE SCALE GENOMIC DNA]</scope>
    <source>
        <strain evidence="10 11">DSM 26910</strain>
    </source>
</reference>
<dbReference type="InterPro" id="IPR012094">
    <property type="entry name" value="tRNA_Ile_lys_synt"/>
</dbReference>
<keyword evidence="4 8" id="KW-0819">tRNA processing</keyword>
<dbReference type="InterPro" id="IPR012795">
    <property type="entry name" value="tRNA_Ile_lys_synt_N"/>
</dbReference>
<evidence type="ECO:0000256" key="8">
    <source>
        <dbReference type="HAMAP-Rule" id="MF_01161"/>
    </source>
</evidence>
<dbReference type="OrthoDB" id="9807403at2"/>
<dbReference type="EC" id="6.3.4.19" evidence="8"/>
<evidence type="ECO:0000256" key="2">
    <source>
        <dbReference type="ARBA" id="ARBA00022490"/>
    </source>
</evidence>
<dbReference type="PANTHER" id="PTHR43033:SF1">
    <property type="entry name" value="TRNA(ILE)-LYSIDINE SYNTHASE-RELATED"/>
    <property type="match status" value="1"/>
</dbReference>
<dbReference type="CDD" id="cd01992">
    <property type="entry name" value="TilS_N"/>
    <property type="match status" value="1"/>
</dbReference>
<proteinExistence type="inferred from homology"/>
<evidence type="ECO:0000256" key="7">
    <source>
        <dbReference type="ARBA" id="ARBA00048539"/>
    </source>
</evidence>
<evidence type="ECO:0000256" key="6">
    <source>
        <dbReference type="ARBA" id="ARBA00022840"/>
    </source>
</evidence>
<comment type="subcellular location">
    <subcellularLocation>
        <location evidence="1 8">Cytoplasm</location>
    </subcellularLocation>
</comment>
<dbReference type="GO" id="GO:0005737">
    <property type="term" value="C:cytoplasm"/>
    <property type="evidence" value="ECO:0007669"/>
    <property type="project" value="UniProtKB-SubCell"/>
</dbReference>
<feature type="binding site" evidence="8">
    <location>
        <begin position="26"/>
        <end position="31"/>
    </location>
    <ligand>
        <name>ATP</name>
        <dbReference type="ChEBI" id="CHEBI:30616"/>
    </ligand>
</feature>
<keyword evidence="5 8" id="KW-0547">Nucleotide-binding</keyword>
<comment type="catalytic activity">
    <reaction evidence="7 8">
        <text>cytidine(34) in tRNA(Ile2) + L-lysine + ATP = lysidine(34) in tRNA(Ile2) + AMP + diphosphate + H(+)</text>
        <dbReference type="Rhea" id="RHEA:43744"/>
        <dbReference type="Rhea" id="RHEA-COMP:10625"/>
        <dbReference type="Rhea" id="RHEA-COMP:10670"/>
        <dbReference type="ChEBI" id="CHEBI:15378"/>
        <dbReference type="ChEBI" id="CHEBI:30616"/>
        <dbReference type="ChEBI" id="CHEBI:32551"/>
        <dbReference type="ChEBI" id="CHEBI:33019"/>
        <dbReference type="ChEBI" id="CHEBI:82748"/>
        <dbReference type="ChEBI" id="CHEBI:83665"/>
        <dbReference type="ChEBI" id="CHEBI:456215"/>
        <dbReference type="EC" id="6.3.4.19"/>
    </reaction>
</comment>
<dbReference type="GO" id="GO:0032267">
    <property type="term" value="F:tRNA(Ile)-lysidine synthase activity"/>
    <property type="evidence" value="ECO:0007669"/>
    <property type="project" value="UniProtKB-EC"/>
</dbReference>
<dbReference type="GO" id="GO:0005524">
    <property type="term" value="F:ATP binding"/>
    <property type="evidence" value="ECO:0007669"/>
    <property type="project" value="UniProtKB-UniRule"/>
</dbReference>
<keyword evidence="6 8" id="KW-0067">ATP-binding</keyword>
<dbReference type="InterPro" id="IPR012796">
    <property type="entry name" value="Lysidine-tRNA-synth_C"/>
</dbReference>
<protein>
    <recommendedName>
        <fullName evidence="8">tRNA(Ile)-lysidine synthase</fullName>
        <ecNumber evidence="8">6.3.4.19</ecNumber>
    </recommendedName>
    <alternativeName>
        <fullName evidence="8">tRNA(Ile)-2-lysyl-cytidine synthase</fullName>
    </alternativeName>
    <alternativeName>
        <fullName evidence="8">tRNA(Ile)-lysidine synthetase</fullName>
    </alternativeName>
</protein>
<comment type="domain">
    <text evidence="8">The N-terminal region contains the highly conserved SGGXDS motif, predicted to be a P-loop motif involved in ATP binding.</text>
</comment>
<dbReference type="SMART" id="SM00977">
    <property type="entry name" value="TilS_C"/>
    <property type="match status" value="1"/>
</dbReference>
<dbReference type="STRING" id="1484053.SAMN05444274_102544"/>
<dbReference type="SUPFAM" id="SSF56037">
    <property type="entry name" value="PheT/TilS domain"/>
    <property type="match status" value="1"/>
</dbReference>
<accession>A0A1M4WSM3</accession>
<dbReference type="GO" id="GO:0006400">
    <property type="term" value="P:tRNA modification"/>
    <property type="evidence" value="ECO:0007669"/>
    <property type="project" value="UniProtKB-UniRule"/>
</dbReference>
<dbReference type="InterPro" id="IPR011063">
    <property type="entry name" value="TilS/TtcA_N"/>
</dbReference>
<dbReference type="AlphaFoldDB" id="A0A1M4WSM3"/>
<dbReference type="PANTHER" id="PTHR43033">
    <property type="entry name" value="TRNA(ILE)-LYSIDINE SYNTHASE-RELATED"/>
    <property type="match status" value="1"/>
</dbReference>
<evidence type="ECO:0000259" key="9">
    <source>
        <dbReference type="SMART" id="SM00977"/>
    </source>
</evidence>
<evidence type="ECO:0000313" key="10">
    <source>
        <dbReference type="EMBL" id="SHE84157.1"/>
    </source>
</evidence>
<evidence type="ECO:0000256" key="5">
    <source>
        <dbReference type="ARBA" id="ARBA00022741"/>
    </source>
</evidence>
<dbReference type="Pfam" id="PF11734">
    <property type="entry name" value="TilS_C"/>
    <property type="match status" value="1"/>
</dbReference>
<gene>
    <name evidence="8" type="primary">tilS</name>
    <name evidence="10" type="ORF">SAMN05444274_102544</name>
</gene>
<keyword evidence="2 8" id="KW-0963">Cytoplasm</keyword>
<dbReference type="EMBL" id="FQUM01000002">
    <property type="protein sequence ID" value="SHE84157.1"/>
    <property type="molecule type" value="Genomic_DNA"/>
</dbReference>
<evidence type="ECO:0000256" key="1">
    <source>
        <dbReference type="ARBA" id="ARBA00004496"/>
    </source>
</evidence>
<dbReference type="NCBIfam" id="TIGR02433">
    <property type="entry name" value="lysidine_TilS_C"/>
    <property type="match status" value="1"/>
</dbReference>
<dbReference type="HAMAP" id="MF_01161">
    <property type="entry name" value="tRNA_Ile_lys_synt"/>
    <property type="match status" value="1"/>
</dbReference>
<keyword evidence="3 8" id="KW-0436">Ligase</keyword>